<dbReference type="NCBIfam" id="NF010394">
    <property type="entry name" value="PRK13822.1"/>
    <property type="match status" value="1"/>
</dbReference>
<evidence type="ECO:0000313" key="8">
    <source>
        <dbReference type="EMBL" id="NGM23954.1"/>
    </source>
</evidence>
<evidence type="ECO:0000256" key="7">
    <source>
        <dbReference type="SAM" id="SignalP"/>
    </source>
</evidence>
<comment type="subcellular location">
    <subcellularLocation>
        <location evidence="1">Cell membrane</location>
        <topology evidence="1">Multi-pass membrane protein</topology>
    </subcellularLocation>
</comment>
<dbReference type="SUPFAM" id="SSF52540">
    <property type="entry name" value="P-loop containing nucleoside triphosphate hydrolases"/>
    <property type="match status" value="1"/>
</dbReference>
<comment type="similarity">
    <text evidence="2">Belongs to the VirD4/TraG family.</text>
</comment>
<dbReference type="EMBL" id="JAAIKB010000022">
    <property type="protein sequence ID" value="NGM23954.1"/>
    <property type="molecule type" value="Genomic_DNA"/>
</dbReference>
<sequence length="589" mass="62424">MKGLLLAGTSALALAAAGWTAIASATTLVLAGLWEHPHFAAGLGWTWAWWSYALDDHLRQALGSRLWSGAAAGLLAPAILARAGWLGRTRLRQAFGLARKPRRGATANHGAARWMDMAEARERFPGPDADVGGVVVGEAARLDLGEAPGAAALLVDPCREGPTHSIVLAGSGAFKTTSLVATLLTWRKSRVVMDPSAELGPMLEGALSDRGQQVVQLRVGDGSGFNVLAAIDTAEPLAEMKVRAVAQRVVGPLPSRADDNAQRWKAAGRDIVTALLAHMMWDDTVPPEEKTLRRLRRGVALPEPELRDVLAGIHATSNSPMARDVAGTLMNLVPETFSGAYFNATGDTAWLSADAYAEMVSGDAFDARDLARGDLSVFLQVPLDALKETPAVARVVVGSLLDAVMAADGVVDGRVLFAIDEAVLLGPLAALQVARDQGRKYRITLQLFYQSEGQVEEVWGRPGRESWFDGVSWRAYGGVQSLATAKDLSAALGTFGAVAVSRGSNSGTSARGLELGSRSRGSNLNEHEIGRELAKPFEVLQEIARDERIVLVPAGRPLRCAAAVYFRRPALRALVAENRFAPAVAGGAP</sequence>
<evidence type="ECO:0000256" key="6">
    <source>
        <dbReference type="ARBA" id="ARBA00023136"/>
    </source>
</evidence>
<evidence type="ECO:0000256" key="5">
    <source>
        <dbReference type="ARBA" id="ARBA00022989"/>
    </source>
</evidence>
<dbReference type="AlphaFoldDB" id="A0A6M1LWU3"/>
<name>A0A6M1LWU3_9PROT</name>
<organism evidence="8 9">
    <name type="scientific">Falsiroseomonas algicola</name>
    <dbReference type="NCBI Taxonomy" id="2716930"/>
    <lineage>
        <taxon>Bacteria</taxon>
        <taxon>Pseudomonadati</taxon>
        <taxon>Pseudomonadota</taxon>
        <taxon>Alphaproteobacteria</taxon>
        <taxon>Acetobacterales</taxon>
        <taxon>Roseomonadaceae</taxon>
        <taxon>Falsiroseomonas</taxon>
    </lineage>
</organism>
<evidence type="ECO:0000313" key="9">
    <source>
        <dbReference type="Proteomes" id="UP000475385"/>
    </source>
</evidence>
<keyword evidence="5" id="KW-1133">Transmembrane helix</keyword>
<dbReference type="InterPro" id="IPR027417">
    <property type="entry name" value="P-loop_NTPase"/>
</dbReference>
<dbReference type="RefSeq" id="WP_164697871.1">
    <property type="nucleotide sequence ID" value="NZ_JAAIKB010000022.1"/>
</dbReference>
<evidence type="ECO:0000256" key="4">
    <source>
        <dbReference type="ARBA" id="ARBA00022692"/>
    </source>
</evidence>
<keyword evidence="7" id="KW-0732">Signal</keyword>
<accession>A0A6M1LWU3</accession>
<dbReference type="Pfam" id="PF02534">
    <property type="entry name" value="T4SS-DNA_transf"/>
    <property type="match status" value="1"/>
</dbReference>
<reference evidence="8 9" key="1">
    <citation type="submission" date="2020-02" db="EMBL/GenBank/DDBJ databases">
        <authorList>
            <person name="Kim H.M."/>
            <person name="Jeon C.O."/>
        </authorList>
    </citation>
    <scope>NUCLEOTIDE SEQUENCE [LARGE SCALE GENOMIC DNA]</scope>
    <source>
        <strain evidence="8 9">PeD5</strain>
    </source>
</reference>
<dbReference type="Proteomes" id="UP000475385">
    <property type="component" value="Unassembled WGS sequence"/>
</dbReference>
<proteinExistence type="inferred from homology"/>
<dbReference type="CDD" id="cd01127">
    <property type="entry name" value="TrwB_TraG_TraD_VirD4"/>
    <property type="match status" value="1"/>
</dbReference>
<feature type="chain" id="PRO_5026670225" evidence="7">
    <location>
        <begin position="16"/>
        <end position="589"/>
    </location>
</feature>
<keyword evidence="9" id="KW-1185">Reference proteome</keyword>
<dbReference type="PANTHER" id="PTHR37937:SF1">
    <property type="entry name" value="CONJUGATIVE TRANSFER: DNA TRANSPORT"/>
    <property type="match status" value="1"/>
</dbReference>
<dbReference type="InterPro" id="IPR051539">
    <property type="entry name" value="T4SS-coupling_protein"/>
</dbReference>
<keyword evidence="4" id="KW-0812">Transmembrane</keyword>
<gene>
    <name evidence="8" type="ORF">G3576_28365</name>
</gene>
<comment type="caution">
    <text evidence="8">The sequence shown here is derived from an EMBL/GenBank/DDBJ whole genome shotgun (WGS) entry which is preliminary data.</text>
</comment>
<reference evidence="8 9" key="2">
    <citation type="submission" date="2020-03" db="EMBL/GenBank/DDBJ databases">
        <title>Roseomonas stagni sp. nov., isolated from pond water in Japan.</title>
        <authorList>
            <person name="Furuhata K."/>
            <person name="Miyamoto H."/>
            <person name="Goto K."/>
        </authorList>
    </citation>
    <scope>NUCLEOTIDE SEQUENCE [LARGE SCALE GENOMIC DNA]</scope>
    <source>
        <strain evidence="8 9">PeD5</strain>
    </source>
</reference>
<dbReference type="GO" id="GO:0005886">
    <property type="term" value="C:plasma membrane"/>
    <property type="evidence" value="ECO:0007669"/>
    <property type="project" value="UniProtKB-SubCell"/>
</dbReference>
<keyword evidence="6" id="KW-0472">Membrane</keyword>
<dbReference type="Gene3D" id="3.40.50.300">
    <property type="entry name" value="P-loop containing nucleotide triphosphate hydrolases"/>
    <property type="match status" value="1"/>
</dbReference>
<dbReference type="PANTHER" id="PTHR37937">
    <property type="entry name" value="CONJUGATIVE TRANSFER: DNA TRANSPORT"/>
    <property type="match status" value="1"/>
</dbReference>
<feature type="signal peptide" evidence="7">
    <location>
        <begin position="1"/>
        <end position="15"/>
    </location>
</feature>
<evidence type="ECO:0000256" key="1">
    <source>
        <dbReference type="ARBA" id="ARBA00004651"/>
    </source>
</evidence>
<dbReference type="InterPro" id="IPR003688">
    <property type="entry name" value="TraG/VirD4"/>
</dbReference>
<evidence type="ECO:0000256" key="2">
    <source>
        <dbReference type="ARBA" id="ARBA00008806"/>
    </source>
</evidence>
<evidence type="ECO:0000256" key="3">
    <source>
        <dbReference type="ARBA" id="ARBA00022475"/>
    </source>
</evidence>
<keyword evidence="3" id="KW-1003">Cell membrane</keyword>
<protein>
    <submittedName>
        <fullName evidence="8">Type IV secretory system conjugative DNA transfer family protein</fullName>
    </submittedName>
</protein>